<evidence type="ECO:0000313" key="13">
    <source>
        <dbReference type="Proteomes" id="UP000095662"/>
    </source>
</evidence>
<organism evidence="12 13">
    <name type="scientific">[Eubacterium] siraeum</name>
    <dbReference type="NCBI Taxonomy" id="39492"/>
    <lineage>
        <taxon>Bacteria</taxon>
        <taxon>Bacillati</taxon>
        <taxon>Bacillota</taxon>
        <taxon>Clostridia</taxon>
        <taxon>Eubacteriales</taxon>
        <taxon>Oscillospiraceae</taxon>
        <taxon>Oscillospiraceae incertae sedis</taxon>
    </lineage>
</organism>
<evidence type="ECO:0000256" key="3">
    <source>
        <dbReference type="ARBA" id="ARBA00004868"/>
    </source>
</evidence>
<proteinExistence type="inferred from homology"/>
<dbReference type="GO" id="GO:0005524">
    <property type="term" value="F:ATP binding"/>
    <property type="evidence" value="ECO:0007669"/>
    <property type="project" value="UniProtKB-UniRule"/>
</dbReference>
<accession>A0A174ZP61</accession>
<reference evidence="12 13" key="1">
    <citation type="submission" date="2015-09" db="EMBL/GenBank/DDBJ databases">
        <authorList>
            <consortium name="Pathogen Informatics"/>
        </authorList>
    </citation>
    <scope>NUCLEOTIDE SEQUENCE [LARGE SCALE GENOMIC DNA]</scope>
    <source>
        <strain evidence="12 13">2789STDY5834928</strain>
    </source>
</reference>
<name>A0A174ZP61_9FIRM</name>
<dbReference type="CDD" id="cd01170">
    <property type="entry name" value="THZ_kinase"/>
    <property type="match status" value="1"/>
</dbReference>
<keyword evidence="10 11" id="KW-0784">Thiamine biosynthesis</keyword>
<dbReference type="PRINTS" id="PR01099">
    <property type="entry name" value="HYETHTZKNASE"/>
</dbReference>
<evidence type="ECO:0000256" key="6">
    <source>
        <dbReference type="ARBA" id="ARBA00022741"/>
    </source>
</evidence>
<dbReference type="UniPathway" id="UPA00060">
    <property type="reaction ID" value="UER00139"/>
</dbReference>
<dbReference type="Pfam" id="PF02110">
    <property type="entry name" value="HK"/>
    <property type="match status" value="1"/>
</dbReference>
<evidence type="ECO:0000256" key="10">
    <source>
        <dbReference type="ARBA" id="ARBA00022977"/>
    </source>
</evidence>
<dbReference type="HAMAP" id="MF_00228">
    <property type="entry name" value="Thz_kinase"/>
    <property type="match status" value="1"/>
</dbReference>
<evidence type="ECO:0000256" key="4">
    <source>
        <dbReference type="ARBA" id="ARBA00022679"/>
    </source>
</evidence>
<feature type="binding site" evidence="11">
    <location>
        <position position="202"/>
    </location>
    <ligand>
        <name>substrate</name>
    </ligand>
</feature>
<dbReference type="PIRSF" id="PIRSF000513">
    <property type="entry name" value="Thz_kinase"/>
    <property type="match status" value="1"/>
</dbReference>
<dbReference type="SUPFAM" id="SSF53613">
    <property type="entry name" value="Ribokinase-like"/>
    <property type="match status" value="1"/>
</dbReference>
<evidence type="ECO:0000256" key="9">
    <source>
        <dbReference type="ARBA" id="ARBA00022842"/>
    </source>
</evidence>
<evidence type="ECO:0000256" key="2">
    <source>
        <dbReference type="ARBA" id="ARBA00001946"/>
    </source>
</evidence>
<protein>
    <recommendedName>
        <fullName evidence="11">Hydroxyethylthiazole kinase</fullName>
        <ecNumber evidence="11">2.7.1.50</ecNumber>
    </recommendedName>
    <alternativeName>
        <fullName evidence="11">4-methyl-5-beta-hydroxyethylthiazole kinase</fullName>
        <shortName evidence="11">TH kinase</shortName>
        <shortName evidence="11">Thz kinase</shortName>
    </alternativeName>
</protein>
<keyword evidence="6 11" id="KW-0547">Nucleotide-binding</keyword>
<dbReference type="GO" id="GO:0009228">
    <property type="term" value="P:thiamine biosynthetic process"/>
    <property type="evidence" value="ECO:0007669"/>
    <property type="project" value="UniProtKB-KW"/>
</dbReference>
<dbReference type="EMBL" id="CZBY01000009">
    <property type="protein sequence ID" value="CUQ86689.1"/>
    <property type="molecule type" value="Genomic_DNA"/>
</dbReference>
<feature type="binding site" evidence="11">
    <location>
        <position position="175"/>
    </location>
    <ligand>
        <name>ATP</name>
        <dbReference type="ChEBI" id="CHEBI:30616"/>
    </ligand>
</feature>
<evidence type="ECO:0000256" key="7">
    <source>
        <dbReference type="ARBA" id="ARBA00022777"/>
    </source>
</evidence>
<dbReference type="AlphaFoldDB" id="A0A174ZP61"/>
<keyword evidence="8 11" id="KW-0067">ATP-binding</keyword>
<gene>
    <name evidence="11 12" type="primary">thiM</name>
    <name evidence="12" type="ORF">ERS852540_01357</name>
</gene>
<dbReference type="GO" id="GO:0004417">
    <property type="term" value="F:hydroxyethylthiazole kinase activity"/>
    <property type="evidence" value="ECO:0007669"/>
    <property type="project" value="UniProtKB-UniRule"/>
</dbReference>
<feature type="binding site" evidence="11">
    <location>
        <position position="48"/>
    </location>
    <ligand>
        <name>substrate</name>
    </ligand>
</feature>
<dbReference type="EC" id="2.7.1.50" evidence="11"/>
<keyword evidence="7 11" id="KW-0418">Kinase</keyword>
<evidence type="ECO:0000256" key="8">
    <source>
        <dbReference type="ARBA" id="ARBA00022840"/>
    </source>
</evidence>
<keyword evidence="9 11" id="KW-0460">Magnesium</keyword>
<comment type="cofactor">
    <cofactor evidence="2 11">
        <name>Mg(2+)</name>
        <dbReference type="ChEBI" id="CHEBI:18420"/>
    </cofactor>
</comment>
<comment type="similarity">
    <text evidence="11">Belongs to the Thz kinase family.</text>
</comment>
<dbReference type="Gene3D" id="3.40.1190.20">
    <property type="match status" value="1"/>
</dbReference>
<dbReference type="GO" id="GO:0000287">
    <property type="term" value="F:magnesium ion binding"/>
    <property type="evidence" value="ECO:0007669"/>
    <property type="project" value="UniProtKB-UniRule"/>
</dbReference>
<dbReference type="InterPro" id="IPR029056">
    <property type="entry name" value="Ribokinase-like"/>
</dbReference>
<sequence length="277" mass="28725">MTNITTENCAALLDILREKNPLVHCITNYVTANTVANGLLAAGASPVMADSPLDAEDITAKASAVLFNMGTLSKDRLRAMLISAQKAADTSKPIVLDPVGAGSTDNRLRSTMQLLRQFRFAAVRGNASEISALLSTSPITMKAEKGVDSAETTLEDKISLAKKAAKRYSCTVMVTGSTDVIANGGRVALVSNGVPMMSKITGTGCLASGLVAALCGCTEDSFEAAVTAAALIGTVGEIASETAKGTGSLYVGMLDTLTNITPDIFTQYAKIENYTGE</sequence>
<dbReference type="InterPro" id="IPR000417">
    <property type="entry name" value="Hyethyz_kinase"/>
</dbReference>
<evidence type="ECO:0000256" key="11">
    <source>
        <dbReference type="HAMAP-Rule" id="MF_00228"/>
    </source>
</evidence>
<comment type="pathway">
    <text evidence="3 11">Cofactor biosynthesis; thiamine diphosphate biosynthesis; 4-methyl-5-(2-phosphoethyl)-thiazole from 5-(2-hydroxyethyl)-4-methylthiazole: step 1/1.</text>
</comment>
<dbReference type="NCBIfam" id="NF006830">
    <property type="entry name" value="PRK09355.1"/>
    <property type="match status" value="1"/>
</dbReference>
<evidence type="ECO:0000256" key="1">
    <source>
        <dbReference type="ARBA" id="ARBA00001771"/>
    </source>
</evidence>
<evidence type="ECO:0000313" key="12">
    <source>
        <dbReference type="EMBL" id="CUQ86689.1"/>
    </source>
</evidence>
<dbReference type="OrthoDB" id="9778146at2"/>
<dbReference type="Proteomes" id="UP000095662">
    <property type="component" value="Unassembled WGS sequence"/>
</dbReference>
<keyword evidence="5 11" id="KW-0479">Metal-binding</keyword>
<evidence type="ECO:0000256" key="5">
    <source>
        <dbReference type="ARBA" id="ARBA00022723"/>
    </source>
</evidence>
<dbReference type="STRING" id="39492.ERS852540_01357"/>
<feature type="binding site" evidence="11">
    <location>
        <position position="124"/>
    </location>
    <ligand>
        <name>ATP</name>
        <dbReference type="ChEBI" id="CHEBI:30616"/>
    </ligand>
</feature>
<keyword evidence="4 11" id="KW-0808">Transferase</keyword>
<comment type="function">
    <text evidence="11">Catalyzes the phosphorylation of the hydroxyl group of 4-methyl-5-beta-hydroxyethylthiazole (THZ).</text>
</comment>
<comment type="catalytic activity">
    <reaction evidence="1 11">
        <text>5-(2-hydroxyethyl)-4-methylthiazole + ATP = 4-methyl-5-(2-phosphooxyethyl)-thiazole + ADP + H(+)</text>
        <dbReference type="Rhea" id="RHEA:24212"/>
        <dbReference type="ChEBI" id="CHEBI:15378"/>
        <dbReference type="ChEBI" id="CHEBI:17957"/>
        <dbReference type="ChEBI" id="CHEBI:30616"/>
        <dbReference type="ChEBI" id="CHEBI:58296"/>
        <dbReference type="ChEBI" id="CHEBI:456216"/>
        <dbReference type="EC" id="2.7.1.50"/>
    </reaction>
</comment>
<dbReference type="GO" id="GO:0009229">
    <property type="term" value="P:thiamine diphosphate biosynthetic process"/>
    <property type="evidence" value="ECO:0007669"/>
    <property type="project" value="UniProtKB-UniRule"/>
</dbReference>